<keyword evidence="3" id="KW-0539">Nucleus</keyword>
<comment type="similarity">
    <text evidence="5">Belongs to the sororin family.</text>
</comment>
<dbReference type="PANTHER" id="PTHR35740:SF1">
    <property type="entry name" value="OS12G0111700 PROTEIN"/>
    <property type="match status" value="1"/>
</dbReference>
<feature type="domain" description="Sororin C-terminal region" evidence="7">
    <location>
        <begin position="123"/>
        <end position="146"/>
    </location>
</feature>
<gene>
    <name evidence="8" type="ORF">CR513_20104</name>
</gene>
<feature type="region of interest" description="Disordered" evidence="6">
    <location>
        <begin position="65"/>
        <end position="85"/>
    </location>
</feature>
<dbReference type="OrthoDB" id="1903589at2759"/>
<evidence type="ECO:0000256" key="3">
    <source>
        <dbReference type="ARBA" id="ARBA00023242"/>
    </source>
</evidence>
<keyword evidence="4" id="KW-0131">Cell cycle</keyword>
<sequence length="155" mass="17368">MKNANALERRRNPLSDLTNSNPNKPNPLPSSSSSAFNTTPRGTVGVDVSEPISVFCSRIQTLSEKKRNTKKATANPKMSNIRDKSDGVELEGLDLPRARLLTVPCRKNQRAVSSKQDVSKDAQLQDYIEKQKAYFKEIDEFKLSEEEVESVDELD</sequence>
<evidence type="ECO:0000256" key="5">
    <source>
        <dbReference type="ARBA" id="ARBA00093465"/>
    </source>
</evidence>
<reference evidence="8" key="1">
    <citation type="submission" date="2018-05" db="EMBL/GenBank/DDBJ databases">
        <title>Draft genome of Mucuna pruriens seed.</title>
        <authorList>
            <person name="Nnadi N.E."/>
            <person name="Vos R."/>
            <person name="Hasami M.H."/>
            <person name="Devisetty U.K."/>
            <person name="Aguiy J.C."/>
        </authorList>
    </citation>
    <scope>NUCLEOTIDE SEQUENCE [LARGE SCALE GENOMIC DNA]</scope>
    <source>
        <strain evidence="8">JCA_2017</strain>
    </source>
</reference>
<comment type="caution">
    <text evidence="8">The sequence shown here is derived from an EMBL/GenBank/DDBJ whole genome shotgun (WGS) entry which is preliminary data.</text>
</comment>
<evidence type="ECO:0000256" key="2">
    <source>
        <dbReference type="ARBA" id="ARBA00022776"/>
    </source>
</evidence>
<name>A0A371H2X0_MUCPR</name>
<evidence type="ECO:0000256" key="6">
    <source>
        <dbReference type="SAM" id="MobiDB-lite"/>
    </source>
</evidence>
<feature type="region of interest" description="Disordered" evidence="6">
    <location>
        <begin position="1"/>
        <end position="47"/>
    </location>
</feature>
<protein>
    <recommendedName>
        <fullName evidence="7">Sororin C-terminal region domain-containing protein</fullName>
    </recommendedName>
</protein>
<dbReference type="GO" id="GO:0005634">
    <property type="term" value="C:nucleus"/>
    <property type="evidence" value="ECO:0007669"/>
    <property type="project" value="UniProtKB-SubCell"/>
</dbReference>
<dbReference type="Pfam" id="PF25220">
    <property type="entry name" value="Sororin_C"/>
    <property type="match status" value="1"/>
</dbReference>
<keyword evidence="1" id="KW-0132">Cell division</keyword>
<feature type="compositionally biased region" description="Low complexity" evidence="6">
    <location>
        <begin position="19"/>
        <end position="34"/>
    </location>
</feature>
<evidence type="ECO:0000259" key="7">
    <source>
        <dbReference type="Pfam" id="PF25220"/>
    </source>
</evidence>
<dbReference type="AlphaFoldDB" id="A0A371H2X0"/>
<dbReference type="InterPro" id="IPR057337">
    <property type="entry name" value="Sororin_C"/>
</dbReference>
<keyword evidence="2" id="KW-0498">Mitosis</keyword>
<dbReference type="GO" id="GO:0051301">
    <property type="term" value="P:cell division"/>
    <property type="evidence" value="ECO:0007669"/>
    <property type="project" value="UniProtKB-KW"/>
</dbReference>
<evidence type="ECO:0000313" key="8">
    <source>
        <dbReference type="EMBL" id="RDX97162.1"/>
    </source>
</evidence>
<accession>A0A371H2X0</accession>
<dbReference type="EMBL" id="QJKJ01003725">
    <property type="protein sequence ID" value="RDX97162.1"/>
    <property type="molecule type" value="Genomic_DNA"/>
</dbReference>
<dbReference type="PANTHER" id="PTHR35740">
    <property type="entry name" value="OS12G0111700 PROTEIN"/>
    <property type="match status" value="1"/>
</dbReference>
<dbReference type="Proteomes" id="UP000257109">
    <property type="component" value="Unassembled WGS sequence"/>
</dbReference>
<organism evidence="8 9">
    <name type="scientific">Mucuna pruriens</name>
    <name type="common">Velvet bean</name>
    <name type="synonym">Dolichos pruriens</name>
    <dbReference type="NCBI Taxonomy" id="157652"/>
    <lineage>
        <taxon>Eukaryota</taxon>
        <taxon>Viridiplantae</taxon>
        <taxon>Streptophyta</taxon>
        <taxon>Embryophyta</taxon>
        <taxon>Tracheophyta</taxon>
        <taxon>Spermatophyta</taxon>
        <taxon>Magnoliopsida</taxon>
        <taxon>eudicotyledons</taxon>
        <taxon>Gunneridae</taxon>
        <taxon>Pentapetalae</taxon>
        <taxon>rosids</taxon>
        <taxon>fabids</taxon>
        <taxon>Fabales</taxon>
        <taxon>Fabaceae</taxon>
        <taxon>Papilionoideae</taxon>
        <taxon>50 kb inversion clade</taxon>
        <taxon>NPAAA clade</taxon>
        <taxon>indigoferoid/millettioid clade</taxon>
        <taxon>Phaseoleae</taxon>
        <taxon>Mucuna</taxon>
    </lineage>
</organism>
<evidence type="ECO:0000313" key="9">
    <source>
        <dbReference type="Proteomes" id="UP000257109"/>
    </source>
</evidence>
<keyword evidence="9" id="KW-1185">Reference proteome</keyword>
<evidence type="ECO:0000256" key="4">
    <source>
        <dbReference type="ARBA" id="ARBA00023306"/>
    </source>
</evidence>
<evidence type="ECO:0000256" key="1">
    <source>
        <dbReference type="ARBA" id="ARBA00022618"/>
    </source>
</evidence>
<proteinExistence type="inferred from homology"/>
<feature type="non-terminal residue" evidence="8">
    <location>
        <position position="1"/>
    </location>
</feature>